<evidence type="ECO:0000256" key="2">
    <source>
        <dbReference type="ARBA" id="ARBA00008333"/>
    </source>
</evidence>
<feature type="transmembrane region" description="Helical" evidence="6">
    <location>
        <begin position="110"/>
        <end position="131"/>
    </location>
</feature>
<keyword evidence="4 6" id="KW-1133">Transmembrane helix</keyword>
<evidence type="ECO:0000256" key="6">
    <source>
        <dbReference type="SAM" id="Phobius"/>
    </source>
</evidence>
<protein>
    <submittedName>
        <fullName evidence="7">FTR1 family protein</fullName>
    </submittedName>
</protein>
<comment type="subcellular location">
    <subcellularLocation>
        <location evidence="1">Membrane</location>
        <topology evidence="1">Multi-pass membrane protein</topology>
    </subcellularLocation>
</comment>
<feature type="transmembrane region" description="Helical" evidence="6">
    <location>
        <begin position="6"/>
        <end position="24"/>
    </location>
</feature>
<accession>A0ABY5TU43</accession>
<reference evidence="7" key="1">
    <citation type="submission" date="2022-08" db="EMBL/GenBank/DDBJ databases">
        <title>Catabolic pathway analysis in culturable SAR92 clade bacteria reveals their overlooked roles in DMSP degradation in coastal seas.</title>
        <authorList>
            <person name="He X."/>
            <person name="Zhang X."/>
            <person name="Zhang Y."/>
        </authorList>
    </citation>
    <scope>NUCLEOTIDE SEQUENCE</scope>
    <source>
        <strain evidence="7">H455</strain>
    </source>
</reference>
<evidence type="ECO:0000313" key="7">
    <source>
        <dbReference type="EMBL" id="UVW36056.1"/>
    </source>
</evidence>
<feature type="transmembrane region" description="Helical" evidence="6">
    <location>
        <begin position="36"/>
        <end position="57"/>
    </location>
</feature>
<name>A0ABY5TU43_9GAMM</name>
<dbReference type="PANTHER" id="PTHR31632">
    <property type="entry name" value="IRON TRANSPORTER FTH1"/>
    <property type="match status" value="1"/>
</dbReference>
<feature type="transmembrane region" description="Helical" evidence="6">
    <location>
        <begin position="143"/>
        <end position="165"/>
    </location>
</feature>
<feature type="transmembrane region" description="Helical" evidence="6">
    <location>
        <begin position="69"/>
        <end position="89"/>
    </location>
</feature>
<organism evidence="7 8">
    <name type="scientific">SAR92 clade bacterium H455</name>
    <dbReference type="NCBI Taxonomy" id="2974818"/>
    <lineage>
        <taxon>Bacteria</taxon>
        <taxon>Pseudomonadati</taxon>
        <taxon>Pseudomonadota</taxon>
        <taxon>Gammaproteobacteria</taxon>
        <taxon>Cellvibrionales</taxon>
        <taxon>Porticoccaceae</taxon>
        <taxon>SAR92 clade</taxon>
    </lineage>
</organism>
<feature type="transmembrane region" description="Helical" evidence="6">
    <location>
        <begin position="240"/>
        <end position="258"/>
    </location>
</feature>
<evidence type="ECO:0000256" key="3">
    <source>
        <dbReference type="ARBA" id="ARBA00022692"/>
    </source>
</evidence>
<proteinExistence type="inferred from homology"/>
<keyword evidence="5 6" id="KW-0472">Membrane</keyword>
<dbReference type="InterPro" id="IPR004923">
    <property type="entry name" value="FTR1/Fip1/EfeU"/>
</dbReference>
<dbReference type="EMBL" id="CP103416">
    <property type="protein sequence ID" value="UVW36056.1"/>
    <property type="molecule type" value="Genomic_DNA"/>
</dbReference>
<evidence type="ECO:0000256" key="4">
    <source>
        <dbReference type="ARBA" id="ARBA00022989"/>
    </source>
</evidence>
<dbReference type="PANTHER" id="PTHR31632:SF2">
    <property type="entry name" value="PLASMA MEMBRANE IRON PERMEASE"/>
    <property type="match status" value="1"/>
</dbReference>
<keyword evidence="3 6" id="KW-0812">Transmembrane</keyword>
<evidence type="ECO:0000256" key="5">
    <source>
        <dbReference type="ARBA" id="ARBA00023136"/>
    </source>
</evidence>
<dbReference type="Proteomes" id="UP001059934">
    <property type="component" value="Chromosome"/>
</dbReference>
<dbReference type="Pfam" id="PF03239">
    <property type="entry name" value="FTR1"/>
    <property type="match status" value="1"/>
</dbReference>
<comment type="similarity">
    <text evidence="2">Belongs to the oxidase-dependent Fe transporter (OFeT) (TC 9.A.10.1) family.</text>
</comment>
<keyword evidence="8" id="KW-1185">Reference proteome</keyword>
<sequence>MLLNSVILILQEALEAALLIAVLLAINNQLQCGRRWLWYGLSMGTVIAFISASNMASISKSFDYAGQELLNALLQSMICIFIAMAVWIITGLKQFQLTNWQGYSQRFAQLCSVIIMLTVIREGQEIILYLSGFLGRSEHIQTVLIGSSIGFGIGASIGILLFYVLLSLPTGLKKPTLLVLLTLFAGTMLSQSAVQLTQADWIKQTAPLWDSSGLLAEESMLGELLYALIGYEARPTAAQVIAYATGIGLVCLAAFSGAQYKKFTHPISHLEQQ</sequence>
<evidence type="ECO:0000256" key="1">
    <source>
        <dbReference type="ARBA" id="ARBA00004141"/>
    </source>
</evidence>
<feature type="transmembrane region" description="Helical" evidence="6">
    <location>
        <begin position="177"/>
        <end position="194"/>
    </location>
</feature>
<gene>
    <name evidence="7" type="ORF">NYF23_05455</name>
</gene>
<evidence type="ECO:0000313" key="8">
    <source>
        <dbReference type="Proteomes" id="UP001059934"/>
    </source>
</evidence>